<dbReference type="InterPro" id="IPR051843">
    <property type="entry name" value="CPA1_transporter"/>
</dbReference>
<dbReference type="Pfam" id="PF00999">
    <property type="entry name" value="Na_H_Exchanger"/>
    <property type="match status" value="1"/>
</dbReference>
<name>A0A9P0E6L5_NEZVI</name>
<feature type="transmembrane region" description="Helical" evidence="6">
    <location>
        <begin position="76"/>
        <end position="93"/>
    </location>
</feature>
<dbReference type="OrthoDB" id="423807at2759"/>
<dbReference type="EMBL" id="OV725077">
    <property type="protein sequence ID" value="CAH1388386.1"/>
    <property type="molecule type" value="Genomic_DNA"/>
</dbReference>
<comment type="similarity">
    <text evidence="2">Belongs to the monovalent cation:proton antiporter 1 (CPA1) transporter (TC 2.A.36) family.</text>
</comment>
<feature type="transmembrane region" description="Helical" evidence="6">
    <location>
        <begin position="315"/>
        <end position="336"/>
    </location>
</feature>
<evidence type="ECO:0000256" key="3">
    <source>
        <dbReference type="ARBA" id="ARBA00022692"/>
    </source>
</evidence>
<protein>
    <recommendedName>
        <fullName evidence="7">Cation/H+ exchanger transmembrane domain-containing protein</fullName>
    </recommendedName>
</protein>
<feature type="transmembrane region" description="Helical" evidence="6">
    <location>
        <begin position="270"/>
        <end position="288"/>
    </location>
</feature>
<dbReference type="PANTHER" id="PTHR31102:SF1">
    <property type="entry name" value="CATION_H+ EXCHANGER DOMAIN-CONTAINING PROTEIN"/>
    <property type="match status" value="1"/>
</dbReference>
<feature type="transmembrane region" description="Helical" evidence="6">
    <location>
        <begin position="191"/>
        <end position="213"/>
    </location>
</feature>
<dbReference type="Gene3D" id="1.20.1530.20">
    <property type="match status" value="1"/>
</dbReference>
<dbReference type="Proteomes" id="UP001152798">
    <property type="component" value="Chromosome 1"/>
</dbReference>
<dbReference type="PANTHER" id="PTHR31102">
    <property type="match status" value="1"/>
</dbReference>
<keyword evidence="3 6" id="KW-0812">Transmembrane</keyword>
<keyword evidence="4 6" id="KW-1133">Transmembrane helix</keyword>
<gene>
    <name evidence="8" type="ORF">NEZAVI_LOCUS25</name>
</gene>
<feature type="transmembrane region" description="Helical" evidence="6">
    <location>
        <begin position="163"/>
        <end position="185"/>
    </location>
</feature>
<organism evidence="8 9">
    <name type="scientific">Nezara viridula</name>
    <name type="common">Southern green stink bug</name>
    <name type="synonym">Cimex viridulus</name>
    <dbReference type="NCBI Taxonomy" id="85310"/>
    <lineage>
        <taxon>Eukaryota</taxon>
        <taxon>Metazoa</taxon>
        <taxon>Ecdysozoa</taxon>
        <taxon>Arthropoda</taxon>
        <taxon>Hexapoda</taxon>
        <taxon>Insecta</taxon>
        <taxon>Pterygota</taxon>
        <taxon>Neoptera</taxon>
        <taxon>Paraneoptera</taxon>
        <taxon>Hemiptera</taxon>
        <taxon>Heteroptera</taxon>
        <taxon>Panheteroptera</taxon>
        <taxon>Pentatomomorpha</taxon>
        <taxon>Pentatomoidea</taxon>
        <taxon>Pentatomidae</taxon>
        <taxon>Pentatominae</taxon>
        <taxon>Nezara</taxon>
    </lineage>
</organism>
<dbReference type="GO" id="GO:0016020">
    <property type="term" value="C:membrane"/>
    <property type="evidence" value="ECO:0007669"/>
    <property type="project" value="UniProtKB-SubCell"/>
</dbReference>
<feature type="transmembrane region" description="Helical" evidence="6">
    <location>
        <begin position="50"/>
        <end position="70"/>
    </location>
</feature>
<keyword evidence="5 6" id="KW-0472">Membrane</keyword>
<comment type="subcellular location">
    <subcellularLocation>
        <location evidence="1">Membrane</location>
        <topology evidence="1">Multi-pass membrane protein</topology>
    </subcellularLocation>
</comment>
<feature type="transmembrane region" description="Helical" evidence="6">
    <location>
        <begin position="356"/>
        <end position="374"/>
    </location>
</feature>
<feature type="domain" description="Cation/H+ exchanger transmembrane" evidence="7">
    <location>
        <begin position="88"/>
        <end position="474"/>
    </location>
</feature>
<dbReference type="InterPro" id="IPR038770">
    <property type="entry name" value="Na+/solute_symporter_sf"/>
</dbReference>
<evidence type="ECO:0000256" key="2">
    <source>
        <dbReference type="ARBA" id="ARBA00007367"/>
    </source>
</evidence>
<feature type="transmembrane region" description="Helical" evidence="6">
    <location>
        <begin position="131"/>
        <end position="151"/>
    </location>
</feature>
<dbReference type="AlphaFoldDB" id="A0A9P0E6L5"/>
<evidence type="ECO:0000259" key="7">
    <source>
        <dbReference type="Pfam" id="PF00999"/>
    </source>
</evidence>
<dbReference type="GO" id="GO:1902600">
    <property type="term" value="P:proton transmembrane transport"/>
    <property type="evidence" value="ECO:0007669"/>
    <property type="project" value="InterPro"/>
</dbReference>
<evidence type="ECO:0000313" key="8">
    <source>
        <dbReference type="EMBL" id="CAH1388386.1"/>
    </source>
</evidence>
<evidence type="ECO:0000256" key="6">
    <source>
        <dbReference type="SAM" id="Phobius"/>
    </source>
</evidence>
<dbReference type="InterPro" id="IPR006153">
    <property type="entry name" value="Cation/H_exchanger_TM"/>
</dbReference>
<accession>A0A9P0E6L5</accession>
<proteinExistence type="inferred from homology"/>
<feature type="transmembrane region" description="Helical" evidence="6">
    <location>
        <begin position="105"/>
        <end position="125"/>
    </location>
</feature>
<evidence type="ECO:0000256" key="5">
    <source>
        <dbReference type="ARBA" id="ARBA00023136"/>
    </source>
</evidence>
<dbReference type="GO" id="GO:0015297">
    <property type="term" value="F:antiporter activity"/>
    <property type="evidence" value="ECO:0007669"/>
    <property type="project" value="InterPro"/>
</dbReference>
<feature type="transmembrane region" description="Helical" evidence="6">
    <location>
        <begin position="453"/>
        <end position="481"/>
    </location>
</feature>
<sequence>MTDEARLHNGYQCLPEELGQDAVLCVADDPKNYGSFENSTGKSDKWKNGFVKWSIILLLSGLSWSCLYLVLHGEVLPSGGLFQLLVLLLIAEAGGQLCKLVKLPALLGMLIAGIVLKSCGFFRLYGVYPDLVIVSRNLALSVILIKAGLGLDPVALRRLKFTVLRLAVLPCICEACGAALAANIFFGVPWIWSFLIGFILSPISPAVVVPTLLSLKEKGYGEDKGISTLVIAASSIDDILSISAFGVIMSAIFTPENDMTMAILQGPLELLGGLVGGSVWGSMCGYLGTQSEGEWKQTALIGLGGFVAVVGSHEFGIPGAGPLAAITSAFVANFIWNNFGSFSPSQNPVSDKFSSIWAIVQPALFGLIGAEVDLTIIEVSLLVQSVVIFLSSLVIRFAACVICLLDVDLNWKEVLFVNMAWLPKATVQAALSPQPLDQLRETPDSPDLPIAKLLLTTAVLAIIVTAPIGSIAISLTGPILLKKANKPNTTPIDS</sequence>
<reference evidence="8" key="1">
    <citation type="submission" date="2022-01" db="EMBL/GenBank/DDBJ databases">
        <authorList>
            <person name="King R."/>
        </authorList>
    </citation>
    <scope>NUCLEOTIDE SEQUENCE</scope>
</reference>
<evidence type="ECO:0000256" key="1">
    <source>
        <dbReference type="ARBA" id="ARBA00004141"/>
    </source>
</evidence>
<evidence type="ECO:0000256" key="4">
    <source>
        <dbReference type="ARBA" id="ARBA00022989"/>
    </source>
</evidence>
<evidence type="ECO:0000313" key="9">
    <source>
        <dbReference type="Proteomes" id="UP001152798"/>
    </source>
</evidence>
<feature type="transmembrane region" description="Helical" evidence="6">
    <location>
        <begin position="386"/>
        <end position="407"/>
    </location>
</feature>
<keyword evidence="9" id="KW-1185">Reference proteome</keyword>
<feature type="transmembrane region" description="Helical" evidence="6">
    <location>
        <begin position="225"/>
        <end position="250"/>
    </location>
</feature>